<dbReference type="RefSeq" id="XP_056792796.1">
    <property type="nucleotide sequence ID" value="XM_056932837.1"/>
</dbReference>
<feature type="region of interest" description="Disordered" evidence="1">
    <location>
        <begin position="114"/>
        <end position="133"/>
    </location>
</feature>
<accession>A0A9X0BZU8</accession>
<feature type="region of interest" description="Disordered" evidence="1">
    <location>
        <begin position="144"/>
        <end position="184"/>
    </location>
</feature>
<proteinExistence type="predicted"/>
<name>A0A9X0BZU8_9EURO</name>
<feature type="compositionally biased region" description="Low complexity" evidence="1">
    <location>
        <begin position="122"/>
        <end position="133"/>
    </location>
</feature>
<reference evidence="2" key="2">
    <citation type="journal article" date="2023" name="IMA Fungus">
        <title>Comparative genomic study of the Penicillium genus elucidates a diverse pangenome and 15 lateral gene transfer events.</title>
        <authorList>
            <person name="Petersen C."/>
            <person name="Sorensen T."/>
            <person name="Nielsen M.R."/>
            <person name="Sondergaard T.E."/>
            <person name="Sorensen J.L."/>
            <person name="Fitzpatrick D.A."/>
            <person name="Frisvad J.C."/>
            <person name="Nielsen K.L."/>
        </authorList>
    </citation>
    <scope>NUCLEOTIDE SEQUENCE</scope>
    <source>
        <strain evidence="2">IBT 30728</strain>
    </source>
</reference>
<evidence type="ECO:0000256" key="1">
    <source>
        <dbReference type="SAM" id="MobiDB-lite"/>
    </source>
</evidence>
<dbReference type="GeneID" id="81623086"/>
<keyword evidence="3" id="KW-1185">Reference proteome</keyword>
<dbReference type="AlphaFoldDB" id="A0A9X0BZU8"/>
<dbReference type="EMBL" id="JAPWDQ010000003">
    <property type="protein sequence ID" value="KAJ5491668.1"/>
    <property type="molecule type" value="Genomic_DNA"/>
</dbReference>
<evidence type="ECO:0000313" key="3">
    <source>
        <dbReference type="Proteomes" id="UP001148312"/>
    </source>
</evidence>
<feature type="compositionally biased region" description="Polar residues" evidence="1">
    <location>
        <begin position="278"/>
        <end position="290"/>
    </location>
</feature>
<reference evidence="2" key="1">
    <citation type="submission" date="2022-12" db="EMBL/GenBank/DDBJ databases">
        <authorList>
            <person name="Petersen C."/>
        </authorList>
    </citation>
    <scope>NUCLEOTIDE SEQUENCE</scope>
    <source>
        <strain evidence="2">IBT 30728</strain>
    </source>
</reference>
<protein>
    <submittedName>
        <fullName evidence="2">Uncharacterized protein</fullName>
    </submittedName>
</protein>
<sequence length="375" mass="42420">VKITDTITSFFIRRSIYFIFFGKPILHRQIPDRDQPIGDIPPLPLFIEEEELSDSYKRRNTRDYLKRQRRKVRIYGLSSRLATEREEEQEEPIDPHNKDLSLLESTIEPIPVDSVPSTIYNTHGSTSIGDTDTTSDYIRISIKTNKPTQDPGEGGSIIVNNALLPASPESDPTHSSYTSSTPGQQAFDTYLTHLQRAQEEQERLDKELERDRLNKELGLSNQAQLHSRDPPRVEDRQNSPLASNNKPAVPVQAERELTTPTINITSPDLPPVPLHNGQPESTVENNNKRTPVSRDIIRKPSSHTSSADDSRPTVAAPPQPYQGPKGYSLYDLRLQSLRPAQYFRAATTDGRNTIFMISKHKEQELIAAGRLTKER</sequence>
<feature type="compositionally biased region" description="Polar residues" evidence="1">
    <location>
        <begin position="173"/>
        <end position="184"/>
    </location>
</feature>
<feature type="region of interest" description="Disordered" evidence="1">
    <location>
        <begin position="215"/>
        <end position="324"/>
    </location>
</feature>
<evidence type="ECO:0000313" key="2">
    <source>
        <dbReference type="EMBL" id="KAJ5491668.1"/>
    </source>
</evidence>
<feature type="compositionally biased region" description="Basic and acidic residues" evidence="1">
    <location>
        <begin position="226"/>
        <end position="237"/>
    </location>
</feature>
<gene>
    <name evidence="2" type="ORF">N7539_003235</name>
</gene>
<dbReference type="Proteomes" id="UP001148312">
    <property type="component" value="Unassembled WGS sequence"/>
</dbReference>
<comment type="caution">
    <text evidence="2">The sequence shown here is derived from an EMBL/GenBank/DDBJ whole genome shotgun (WGS) entry which is preliminary data.</text>
</comment>
<organism evidence="2 3">
    <name type="scientific">Penicillium diatomitis</name>
    <dbReference type="NCBI Taxonomy" id="2819901"/>
    <lineage>
        <taxon>Eukaryota</taxon>
        <taxon>Fungi</taxon>
        <taxon>Dikarya</taxon>
        <taxon>Ascomycota</taxon>
        <taxon>Pezizomycotina</taxon>
        <taxon>Eurotiomycetes</taxon>
        <taxon>Eurotiomycetidae</taxon>
        <taxon>Eurotiales</taxon>
        <taxon>Aspergillaceae</taxon>
        <taxon>Penicillium</taxon>
    </lineage>
</organism>
<feature type="non-terminal residue" evidence="2">
    <location>
        <position position="1"/>
    </location>
</feature>